<evidence type="ECO:0000313" key="2">
    <source>
        <dbReference type="EMBL" id="KUG20006.1"/>
    </source>
</evidence>
<evidence type="ECO:0000256" key="1">
    <source>
        <dbReference type="SAM" id="MobiDB-lite"/>
    </source>
</evidence>
<name>A0A0W8FGH9_9ZZZZ</name>
<evidence type="ECO:0008006" key="3">
    <source>
        <dbReference type="Google" id="ProtNLM"/>
    </source>
</evidence>
<reference evidence="2" key="1">
    <citation type="journal article" date="2015" name="Proc. Natl. Acad. Sci. U.S.A.">
        <title>Networks of energetic and metabolic interactions define dynamics in microbial communities.</title>
        <authorList>
            <person name="Embree M."/>
            <person name="Liu J.K."/>
            <person name="Al-Bassam M.M."/>
            <person name="Zengler K."/>
        </authorList>
    </citation>
    <scope>NUCLEOTIDE SEQUENCE</scope>
</reference>
<proteinExistence type="predicted"/>
<accession>A0A0W8FGH9</accession>
<protein>
    <recommendedName>
        <fullName evidence="3">Intracellular proteinase inhibitor BsuPI domain-containing protein</fullName>
    </recommendedName>
</protein>
<dbReference type="PROSITE" id="PS51257">
    <property type="entry name" value="PROKAR_LIPOPROTEIN"/>
    <property type="match status" value="1"/>
</dbReference>
<gene>
    <name evidence="2" type="ORF">ASZ90_010257</name>
</gene>
<sequence>MKFDIGSISIWMLAGLLIGAGIFAAGCLQAQDLAAPGAEHSTPTPTPTPAVVSAIARPPSLYVDAHPVRPSYLPGEEAEVLMTFRNEGADSITLRSFPPEICLTNPTWGAVRHYPCGSGTMALEPGESADHILHWDQRDDDGDQVPPGYYSVEAVGIPVEAAGVDGTLYSEGVAVAQVLVRYPQGAMEGHVYINQSRTVNGFAVEFEDITCSSTGARARILVRSSGMPPTMHEGRSDLPTPPPTPPDLNPSAHYRIDDGPKKEFMRVGFEVVDGGTVLVWDFEPIPADAGDLHVVITGLGMWEGVCKFQGDLSGGILPG</sequence>
<feature type="compositionally biased region" description="Pro residues" evidence="1">
    <location>
        <begin position="239"/>
        <end position="248"/>
    </location>
</feature>
<dbReference type="AlphaFoldDB" id="A0A0W8FGH9"/>
<feature type="region of interest" description="Disordered" evidence="1">
    <location>
        <begin position="226"/>
        <end position="250"/>
    </location>
</feature>
<comment type="caution">
    <text evidence="2">The sequence shown here is derived from an EMBL/GenBank/DDBJ whole genome shotgun (WGS) entry which is preliminary data.</text>
</comment>
<dbReference type="EMBL" id="LNQE01001235">
    <property type="protein sequence ID" value="KUG20006.1"/>
    <property type="molecule type" value="Genomic_DNA"/>
</dbReference>
<organism evidence="2">
    <name type="scientific">hydrocarbon metagenome</name>
    <dbReference type="NCBI Taxonomy" id="938273"/>
    <lineage>
        <taxon>unclassified sequences</taxon>
        <taxon>metagenomes</taxon>
        <taxon>ecological metagenomes</taxon>
    </lineage>
</organism>